<dbReference type="SUPFAM" id="SSF50494">
    <property type="entry name" value="Trypsin-like serine proteases"/>
    <property type="match status" value="1"/>
</dbReference>
<keyword evidence="6" id="KW-0865">Zymogen</keyword>
<sequence>MEWHLVCCVLTCTLVSTQVYGQEQEKIVLSLPDASGQPGKNLTLDVAQLAKIVLPSPHETRVIGGHVTTNTKLGGYLTALLYEDDFVCGGTLLNENIVLTAAHCFLGRMKASEWIVAAGISNLNQKGIRRHVKDFILSEQFREDDMNMDVAVVLLKTPLKAKNIGTLSLCSVTLKPGAELVVSGWGMTAPRGRGPHNLLRTVTVPIIHKKNCRAAYQPTAKITDSMICAAVLGRKDACTFDSGGPLVFKKQVCGIVSFGIGCASSRYPGVYTDVMYVKPFIEKSIKALLAKR</sequence>
<evidence type="ECO:0000256" key="5">
    <source>
        <dbReference type="ARBA" id="ARBA00022825"/>
    </source>
</evidence>
<feature type="domain" description="Peptidase S1" evidence="9">
    <location>
        <begin position="62"/>
        <end position="286"/>
    </location>
</feature>
<keyword evidence="4" id="KW-0378">Hydrolase</keyword>
<evidence type="ECO:0000313" key="10">
    <source>
        <dbReference type="Proteomes" id="UP000515162"/>
    </source>
</evidence>
<protein>
    <submittedName>
        <fullName evidence="11">Seminase</fullName>
    </submittedName>
</protein>
<dbReference type="PANTHER" id="PTHR24276">
    <property type="entry name" value="POLYSERASE-RELATED"/>
    <property type="match status" value="1"/>
</dbReference>
<dbReference type="RefSeq" id="XP_033159680.1">
    <property type="nucleotide sequence ID" value="XM_033303789.1"/>
</dbReference>
<keyword evidence="2" id="KW-0645">Protease</keyword>
<dbReference type="PROSITE" id="PS00134">
    <property type="entry name" value="TRYPSIN_HIS"/>
    <property type="match status" value="1"/>
</dbReference>
<keyword evidence="10" id="KW-1185">Reference proteome</keyword>
<accession>A0A6P8JTW3</accession>
<dbReference type="InterPro" id="IPR009003">
    <property type="entry name" value="Peptidase_S1_PA"/>
</dbReference>
<dbReference type="InterPro" id="IPR001314">
    <property type="entry name" value="Peptidase_S1A"/>
</dbReference>
<evidence type="ECO:0000256" key="1">
    <source>
        <dbReference type="ARBA" id="ARBA00007664"/>
    </source>
</evidence>
<dbReference type="InterPro" id="IPR018114">
    <property type="entry name" value="TRYPSIN_HIS"/>
</dbReference>
<keyword evidence="5" id="KW-0720">Serine protease</keyword>
<evidence type="ECO:0000256" key="6">
    <source>
        <dbReference type="ARBA" id="ARBA00023145"/>
    </source>
</evidence>
<evidence type="ECO:0000256" key="2">
    <source>
        <dbReference type="ARBA" id="ARBA00022670"/>
    </source>
</evidence>
<dbReference type="GeneID" id="117140723"/>
<dbReference type="InterPro" id="IPR043504">
    <property type="entry name" value="Peptidase_S1_PA_chymotrypsin"/>
</dbReference>
<dbReference type="Proteomes" id="UP000515162">
    <property type="component" value="Chromosome 3L"/>
</dbReference>
<dbReference type="SMART" id="SM00020">
    <property type="entry name" value="Tryp_SPc"/>
    <property type="match status" value="1"/>
</dbReference>
<organism evidence="10 11">
    <name type="scientific">Drosophila mauritiana</name>
    <name type="common">Fruit fly</name>
    <dbReference type="NCBI Taxonomy" id="7226"/>
    <lineage>
        <taxon>Eukaryota</taxon>
        <taxon>Metazoa</taxon>
        <taxon>Ecdysozoa</taxon>
        <taxon>Arthropoda</taxon>
        <taxon>Hexapoda</taxon>
        <taxon>Insecta</taxon>
        <taxon>Pterygota</taxon>
        <taxon>Neoptera</taxon>
        <taxon>Endopterygota</taxon>
        <taxon>Diptera</taxon>
        <taxon>Brachycera</taxon>
        <taxon>Muscomorpha</taxon>
        <taxon>Ephydroidea</taxon>
        <taxon>Drosophilidae</taxon>
        <taxon>Drosophila</taxon>
        <taxon>Sophophora</taxon>
    </lineage>
</organism>
<evidence type="ECO:0000256" key="3">
    <source>
        <dbReference type="ARBA" id="ARBA00022729"/>
    </source>
</evidence>
<dbReference type="PANTHER" id="PTHR24276:SF94">
    <property type="entry name" value="AT20289P-RELATED"/>
    <property type="match status" value="1"/>
</dbReference>
<dbReference type="FunFam" id="2.40.10.10:FF:000034">
    <property type="entry name" value="Eupolytin"/>
    <property type="match status" value="1"/>
</dbReference>
<gene>
    <name evidence="11" type="primary">LOC117140723</name>
</gene>
<evidence type="ECO:0000256" key="4">
    <source>
        <dbReference type="ARBA" id="ARBA00022801"/>
    </source>
</evidence>
<evidence type="ECO:0000313" key="11">
    <source>
        <dbReference type="RefSeq" id="XP_033159680.1"/>
    </source>
</evidence>
<evidence type="ECO:0000256" key="8">
    <source>
        <dbReference type="SAM" id="SignalP"/>
    </source>
</evidence>
<dbReference type="GO" id="GO:0006508">
    <property type="term" value="P:proteolysis"/>
    <property type="evidence" value="ECO:0007669"/>
    <property type="project" value="UniProtKB-KW"/>
</dbReference>
<keyword evidence="7" id="KW-1015">Disulfide bond</keyword>
<feature type="signal peptide" evidence="8">
    <location>
        <begin position="1"/>
        <end position="21"/>
    </location>
</feature>
<dbReference type="AlphaFoldDB" id="A0A6P8JTW3"/>
<dbReference type="PRINTS" id="PR00722">
    <property type="entry name" value="CHYMOTRYPSIN"/>
</dbReference>
<reference evidence="11" key="1">
    <citation type="submission" date="2025-08" db="UniProtKB">
        <authorList>
            <consortium name="RefSeq"/>
        </authorList>
    </citation>
    <scope>IDENTIFICATION</scope>
    <source>
        <strain evidence="11">Mau12</strain>
        <tissue evidence="11">Whole Body</tissue>
    </source>
</reference>
<dbReference type="GO" id="GO:0004252">
    <property type="term" value="F:serine-type endopeptidase activity"/>
    <property type="evidence" value="ECO:0007669"/>
    <property type="project" value="InterPro"/>
</dbReference>
<comment type="similarity">
    <text evidence="1">Belongs to the peptidase S1 family.</text>
</comment>
<evidence type="ECO:0000256" key="7">
    <source>
        <dbReference type="ARBA" id="ARBA00023157"/>
    </source>
</evidence>
<feature type="chain" id="PRO_5027695349" evidence="8">
    <location>
        <begin position="22"/>
        <end position="292"/>
    </location>
</feature>
<dbReference type="InterPro" id="IPR001254">
    <property type="entry name" value="Trypsin_dom"/>
</dbReference>
<dbReference type="CDD" id="cd00190">
    <property type="entry name" value="Tryp_SPc"/>
    <property type="match status" value="1"/>
</dbReference>
<proteinExistence type="inferred from homology"/>
<keyword evidence="3 8" id="KW-0732">Signal</keyword>
<dbReference type="Pfam" id="PF00089">
    <property type="entry name" value="Trypsin"/>
    <property type="match status" value="1"/>
</dbReference>
<evidence type="ECO:0000259" key="9">
    <source>
        <dbReference type="PROSITE" id="PS50240"/>
    </source>
</evidence>
<dbReference type="Gene3D" id="2.40.10.10">
    <property type="entry name" value="Trypsin-like serine proteases"/>
    <property type="match status" value="1"/>
</dbReference>
<dbReference type="PROSITE" id="PS50240">
    <property type="entry name" value="TRYPSIN_DOM"/>
    <property type="match status" value="1"/>
</dbReference>
<dbReference type="InterPro" id="IPR050430">
    <property type="entry name" value="Peptidase_S1"/>
</dbReference>
<name>A0A6P8JTW3_DROMA</name>